<evidence type="ECO:0000313" key="3">
    <source>
        <dbReference type="Proteomes" id="UP000240418"/>
    </source>
</evidence>
<dbReference type="Pfam" id="PF12802">
    <property type="entry name" value="MarR_2"/>
    <property type="match status" value="1"/>
</dbReference>
<dbReference type="EMBL" id="PYGJ01000003">
    <property type="protein sequence ID" value="PSL20711.1"/>
    <property type="molecule type" value="Genomic_DNA"/>
</dbReference>
<proteinExistence type="predicted"/>
<protein>
    <submittedName>
        <fullName evidence="2">MarR family transcriptional regulator</fullName>
    </submittedName>
</protein>
<evidence type="ECO:0000313" key="2">
    <source>
        <dbReference type="EMBL" id="PSL20711.1"/>
    </source>
</evidence>
<reference evidence="2 3" key="1">
    <citation type="submission" date="2018-03" db="EMBL/GenBank/DDBJ databases">
        <title>Genomic Encyclopedia of Archaeal and Bacterial Type Strains, Phase II (KMG-II): from individual species to whole genera.</title>
        <authorList>
            <person name="Goeker M."/>
        </authorList>
    </citation>
    <scope>NUCLEOTIDE SEQUENCE [LARGE SCALE GENOMIC DNA]</scope>
    <source>
        <strain evidence="2 3">DSM 100673</strain>
    </source>
</reference>
<dbReference type="OrthoDB" id="7857004at2"/>
<name>A0A2P8FG77_9RHOB</name>
<sequence>MVDKVACWKGLSTVIDKKDSDFLGQNIKGMMMVLIAQWNAEMDGARADTEFAAVRPADIRVFAQLRGRDIKLSDIHREMGFSRQAAQQAVDRLVSQDMLTVSSVPGSKRDKVVSITEKGQRWRTIAASQIRRIEARIADALGECGKEELRQGLITLMKQS</sequence>
<dbReference type="Gene3D" id="1.10.10.10">
    <property type="entry name" value="Winged helix-like DNA-binding domain superfamily/Winged helix DNA-binding domain"/>
    <property type="match status" value="1"/>
</dbReference>
<dbReference type="InterPro" id="IPR036390">
    <property type="entry name" value="WH_DNA-bd_sf"/>
</dbReference>
<organism evidence="2 3">
    <name type="scientific">Shimia abyssi</name>
    <dbReference type="NCBI Taxonomy" id="1662395"/>
    <lineage>
        <taxon>Bacteria</taxon>
        <taxon>Pseudomonadati</taxon>
        <taxon>Pseudomonadota</taxon>
        <taxon>Alphaproteobacteria</taxon>
        <taxon>Rhodobacterales</taxon>
        <taxon>Roseobacteraceae</taxon>
    </lineage>
</organism>
<accession>A0A2P8FG77</accession>
<dbReference type="Proteomes" id="UP000240418">
    <property type="component" value="Unassembled WGS sequence"/>
</dbReference>
<keyword evidence="3" id="KW-1185">Reference proteome</keyword>
<dbReference type="SUPFAM" id="SSF46785">
    <property type="entry name" value="Winged helix' DNA-binding domain"/>
    <property type="match status" value="1"/>
</dbReference>
<feature type="domain" description="HTH marR-type" evidence="1">
    <location>
        <begin position="56"/>
        <end position="109"/>
    </location>
</feature>
<dbReference type="InterPro" id="IPR000835">
    <property type="entry name" value="HTH_MarR-typ"/>
</dbReference>
<evidence type="ECO:0000259" key="1">
    <source>
        <dbReference type="Pfam" id="PF12802"/>
    </source>
</evidence>
<dbReference type="AlphaFoldDB" id="A0A2P8FG77"/>
<dbReference type="InterPro" id="IPR036388">
    <property type="entry name" value="WH-like_DNA-bd_sf"/>
</dbReference>
<gene>
    <name evidence="2" type="ORF">CLV88_103361</name>
</gene>
<comment type="caution">
    <text evidence="2">The sequence shown here is derived from an EMBL/GenBank/DDBJ whole genome shotgun (WGS) entry which is preliminary data.</text>
</comment>